<dbReference type="GO" id="GO:0006405">
    <property type="term" value="P:RNA export from nucleus"/>
    <property type="evidence" value="ECO:0007669"/>
    <property type="project" value="InterPro"/>
</dbReference>
<proteinExistence type="predicted"/>
<sequence length="599" mass="60333">MKQLLIITDLCTAVIRDAATKLSSTSPLTSSFHLADDLPNISHVVANVSARSSELAPLVSESWQKDVRSLNSERSRSLTTSLGTGKNVDYSLPPAGSALSPVDPATSNSPPGNTISSSTTSSSFINSSTLPTIDFSSAPSSFLSKPIVPSSSIVTSISLLSTSSSTEVQTVPVSISAVAPSPIFPSTSSFQASEMAMYGSKTIKNNTLQDSATQPELASGTSSLELQLSISRSTSEATASSLSASQVSFSGISSVESNVALNPSRPSDAPISSCAVLPVFGNAIGGKTDNSDATSTQEDEMEEEAPEISQTTELSIGNLGGFGIGTAPNPSAAKSNPFGAPFVNTVATPPSSPISMAVPGELFRPASFSFPQPSQSSQPTNLGGFDTAGQVSTGSRFGQPAQIGSGQQALGSVLGAFGQSRQFGTGIAGSGFAGNQSMGGFSNAPPSGGFASLASTSGGFSGVGSAGAGFAAATGRGGFATAATGGGGFAAAATGGSGFAAAVTGGGGFAGAALGLFCKMIKVVVLEVLATNKEVVRFLHLEAAEERKDPHPSSSHRSEGLLSIILEQVNSFFPMLKGRKAAVLCRIKIARLLVSSRVP</sequence>
<feature type="region of interest" description="Disordered" evidence="1">
    <location>
        <begin position="74"/>
        <end position="121"/>
    </location>
</feature>
<evidence type="ECO:0000313" key="2">
    <source>
        <dbReference type="EMBL" id="KAK3024047.1"/>
    </source>
</evidence>
<organism evidence="2 3">
    <name type="scientific">Escallonia herrerae</name>
    <dbReference type="NCBI Taxonomy" id="1293975"/>
    <lineage>
        <taxon>Eukaryota</taxon>
        <taxon>Viridiplantae</taxon>
        <taxon>Streptophyta</taxon>
        <taxon>Embryophyta</taxon>
        <taxon>Tracheophyta</taxon>
        <taxon>Spermatophyta</taxon>
        <taxon>Magnoliopsida</taxon>
        <taxon>eudicotyledons</taxon>
        <taxon>Gunneridae</taxon>
        <taxon>Pentapetalae</taxon>
        <taxon>asterids</taxon>
        <taxon>campanulids</taxon>
        <taxon>Escalloniales</taxon>
        <taxon>Escalloniaceae</taxon>
        <taxon>Escallonia</taxon>
    </lineage>
</organism>
<evidence type="ECO:0000313" key="3">
    <source>
        <dbReference type="Proteomes" id="UP001188597"/>
    </source>
</evidence>
<dbReference type="PANTHER" id="PTHR34418">
    <property type="entry name" value="NUCLEAR PORE COMPLEX PROTEIN NUP214 ISOFORM X1"/>
    <property type="match status" value="1"/>
</dbReference>
<gene>
    <name evidence="2" type="ORF">RJ639_042958</name>
</gene>
<dbReference type="GO" id="GO:0017056">
    <property type="term" value="F:structural constituent of nuclear pore"/>
    <property type="evidence" value="ECO:0007669"/>
    <property type="project" value="InterPro"/>
</dbReference>
<keyword evidence="3" id="KW-1185">Reference proteome</keyword>
<dbReference type="EMBL" id="JAVXUP010000621">
    <property type="protein sequence ID" value="KAK3024047.1"/>
    <property type="molecule type" value="Genomic_DNA"/>
</dbReference>
<evidence type="ECO:0000256" key="1">
    <source>
        <dbReference type="SAM" id="MobiDB-lite"/>
    </source>
</evidence>
<accession>A0AA89B3Z2</accession>
<name>A0AA89B3Z2_9ASTE</name>
<comment type="caution">
    <text evidence="2">The sequence shown here is derived from an EMBL/GenBank/DDBJ whole genome shotgun (WGS) entry which is preliminary data.</text>
</comment>
<dbReference type="InterPro" id="IPR044694">
    <property type="entry name" value="NUP214"/>
</dbReference>
<protein>
    <submittedName>
        <fullName evidence="2">Uncharacterized protein</fullName>
    </submittedName>
</protein>
<reference evidence="2" key="1">
    <citation type="submission" date="2022-12" db="EMBL/GenBank/DDBJ databases">
        <title>Draft genome assemblies for two species of Escallonia (Escalloniales).</title>
        <authorList>
            <person name="Chanderbali A."/>
            <person name="Dervinis C."/>
            <person name="Anghel I."/>
            <person name="Soltis D."/>
            <person name="Soltis P."/>
            <person name="Zapata F."/>
        </authorList>
    </citation>
    <scope>NUCLEOTIDE SEQUENCE</scope>
    <source>
        <strain evidence="2">UCBG64.0493</strain>
        <tissue evidence="2">Leaf</tissue>
    </source>
</reference>
<dbReference type="PANTHER" id="PTHR34418:SF3">
    <property type="entry name" value="NUCLEAR PORE COMPLEX PROTEIN NUP214"/>
    <property type="match status" value="1"/>
</dbReference>
<feature type="compositionally biased region" description="Low complexity" evidence="1">
    <location>
        <begin position="106"/>
        <end position="121"/>
    </location>
</feature>
<feature type="compositionally biased region" description="Acidic residues" evidence="1">
    <location>
        <begin position="297"/>
        <end position="306"/>
    </location>
</feature>
<dbReference type="Proteomes" id="UP001188597">
    <property type="component" value="Unassembled WGS sequence"/>
</dbReference>
<dbReference type="AlphaFoldDB" id="A0AA89B3Z2"/>
<feature type="region of interest" description="Disordered" evidence="1">
    <location>
        <begin position="285"/>
        <end position="322"/>
    </location>
</feature>